<dbReference type="RefSeq" id="WP_310367890.1">
    <property type="nucleotide sequence ID" value="NZ_JAVDYB010000001.1"/>
</dbReference>
<reference evidence="5" key="1">
    <citation type="submission" date="2023-07" db="EMBL/GenBank/DDBJ databases">
        <title>Sequencing the genomes of 1000 actinobacteria strains.</title>
        <authorList>
            <person name="Klenk H.-P."/>
        </authorList>
    </citation>
    <scope>NUCLEOTIDE SEQUENCE</scope>
    <source>
        <strain evidence="5">DSM 44707</strain>
    </source>
</reference>
<keyword evidence="6" id="KW-1185">Reference proteome</keyword>
<sequence>MIVDYRSQTVLLTGAGSGIGAAFARALAARGASLVLVARRADRLESLAGELRRTTGARIETIPADLSDPGAASALRRAVADRGLHVTSLINNAAIGSFTTFAEADPGQLAAEIAIDAAAPVQVTAAFLPQLVSEGNGFVINVAGVTGYLPSPRMAVYSATKAFVLSFTESLWTELRGTGLTVFAVSPGATATAFTDGMGPDAAVLTAGGVRRPEDVVTTALRHLGRRDPGPTVIDGPANRLLVTMSRVMSRRRSAHLMSRIFDPTRVRPTR</sequence>
<dbReference type="PANTHER" id="PTHR44196:SF2">
    <property type="entry name" value="SHORT-CHAIN DEHYDROGENASE-RELATED"/>
    <property type="match status" value="1"/>
</dbReference>
<name>A0AAE3YPL0_9ACTN</name>
<comment type="similarity">
    <text evidence="1 3">Belongs to the short-chain dehydrogenases/reductases (SDR) family.</text>
</comment>
<dbReference type="PRINTS" id="PR00081">
    <property type="entry name" value="GDHRDH"/>
</dbReference>
<dbReference type="SUPFAM" id="SSF51735">
    <property type="entry name" value="NAD(P)-binding Rossmann-fold domains"/>
    <property type="match status" value="1"/>
</dbReference>
<organism evidence="5 6">
    <name type="scientific">Catenuloplanes atrovinosus</name>
    <dbReference type="NCBI Taxonomy" id="137266"/>
    <lineage>
        <taxon>Bacteria</taxon>
        <taxon>Bacillati</taxon>
        <taxon>Actinomycetota</taxon>
        <taxon>Actinomycetes</taxon>
        <taxon>Micromonosporales</taxon>
        <taxon>Micromonosporaceae</taxon>
        <taxon>Catenuloplanes</taxon>
    </lineage>
</organism>
<dbReference type="GO" id="GO:0016491">
    <property type="term" value="F:oxidoreductase activity"/>
    <property type="evidence" value="ECO:0007669"/>
    <property type="project" value="UniProtKB-KW"/>
</dbReference>
<dbReference type="InterPro" id="IPR057326">
    <property type="entry name" value="KR_dom"/>
</dbReference>
<feature type="domain" description="Ketoreductase" evidence="4">
    <location>
        <begin position="8"/>
        <end position="188"/>
    </location>
</feature>
<dbReference type="Gene3D" id="3.40.50.720">
    <property type="entry name" value="NAD(P)-binding Rossmann-like Domain"/>
    <property type="match status" value="1"/>
</dbReference>
<proteinExistence type="inferred from homology"/>
<dbReference type="AlphaFoldDB" id="A0AAE3YPL0"/>
<evidence type="ECO:0000256" key="1">
    <source>
        <dbReference type="ARBA" id="ARBA00006484"/>
    </source>
</evidence>
<evidence type="ECO:0000313" key="5">
    <source>
        <dbReference type="EMBL" id="MDR7276078.1"/>
    </source>
</evidence>
<dbReference type="PRINTS" id="PR00080">
    <property type="entry name" value="SDRFAMILY"/>
</dbReference>
<evidence type="ECO:0000313" key="6">
    <source>
        <dbReference type="Proteomes" id="UP001183643"/>
    </source>
</evidence>
<dbReference type="InterPro" id="IPR002347">
    <property type="entry name" value="SDR_fam"/>
</dbReference>
<evidence type="ECO:0000256" key="3">
    <source>
        <dbReference type="RuleBase" id="RU000363"/>
    </source>
</evidence>
<dbReference type="EMBL" id="JAVDYB010000001">
    <property type="protein sequence ID" value="MDR7276078.1"/>
    <property type="molecule type" value="Genomic_DNA"/>
</dbReference>
<keyword evidence="2" id="KW-0560">Oxidoreductase</keyword>
<dbReference type="PIRSF" id="PIRSF000126">
    <property type="entry name" value="11-beta-HSD1"/>
    <property type="match status" value="1"/>
</dbReference>
<dbReference type="Pfam" id="PF00106">
    <property type="entry name" value="adh_short"/>
    <property type="match status" value="1"/>
</dbReference>
<accession>A0AAE3YPL0</accession>
<gene>
    <name evidence="5" type="ORF">J2S41_002856</name>
</gene>
<dbReference type="SMART" id="SM00822">
    <property type="entry name" value="PKS_KR"/>
    <property type="match status" value="1"/>
</dbReference>
<dbReference type="Proteomes" id="UP001183643">
    <property type="component" value="Unassembled WGS sequence"/>
</dbReference>
<dbReference type="CDD" id="cd05233">
    <property type="entry name" value="SDR_c"/>
    <property type="match status" value="1"/>
</dbReference>
<dbReference type="GO" id="GO:0016020">
    <property type="term" value="C:membrane"/>
    <property type="evidence" value="ECO:0007669"/>
    <property type="project" value="TreeGrafter"/>
</dbReference>
<evidence type="ECO:0000256" key="2">
    <source>
        <dbReference type="ARBA" id="ARBA00023002"/>
    </source>
</evidence>
<evidence type="ECO:0000259" key="4">
    <source>
        <dbReference type="SMART" id="SM00822"/>
    </source>
</evidence>
<dbReference type="PANTHER" id="PTHR44196">
    <property type="entry name" value="DEHYDROGENASE/REDUCTASE SDR FAMILY MEMBER 7B"/>
    <property type="match status" value="1"/>
</dbReference>
<protein>
    <submittedName>
        <fullName evidence="5">Short-subunit dehydrogenase</fullName>
    </submittedName>
</protein>
<dbReference type="InterPro" id="IPR036291">
    <property type="entry name" value="NAD(P)-bd_dom_sf"/>
</dbReference>
<comment type="caution">
    <text evidence="5">The sequence shown here is derived from an EMBL/GenBank/DDBJ whole genome shotgun (WGS) entry which is preliminary data.</text>
</comment>